<evidence type="ECO:0000256" key="14">
    <source>
        <dbReference type="ARBA" id="ARBA00039009"/>
    </source>
</evidence>
<evidence type="ECO:0000256" key="15">
    <source>
        <dbReference type="ARBA" id="ARBA00048477"/>
    </source>
</evidence>
<evidence type="ECO:0000256" key="12">
    <source>
        <dbReference type="ARBA" id="ARBA00023098"/>
    </source>
</evidence>
<comment type="subcellular location">
    <subcellularLocation>
        <location evidence="3">Mitochondrion</location>
    </subcellularLocation>
</comment>
<comment type="cofactor">
    <cofactor evidence="1">
        <name>Mn(2+)</name>
        <dbReference type="ChEBI" id="CHEBI:29035"/>
    </cofactor>
</comment>
<dbReference type="PANTHER" id="PTHR43605">
    <property type="entry name" value="ACYL-COENZYME A SYNTHETASE"/>
    <property type="match status" value="1"/>
</dbReference>
<proteinExistence type="inferred from homology"/>
<dbReference type="GO" id="GO:0004467">
    <property type="term" value="F:long-chain fatty acid-CoA ligase activity"/>
    <property type="evidence" value="ECO:0007669"/>
    <property type="project" value="Ensembl"/>
</dbReference>
<evidence type="ECO:0000256" key="1">
    <source>
        <dbReference type="ARBA" id="ARBA00001936"/>
    </source>
</evidence>
<dbReference type="Pfam" id="PF00501">
    <property type="entry name" value="AMP-binding"/>
    <property type="match status" value="1"/>
</dbReference>
<dbReference type="EC" id="6.2.1.2" evidence="14"/>
<reference evidence="18 19" key="1">
    <citation type="journal article" date="2005" name="Nature">
        <title>Initial sequence of the chimpanzee genome and comparison with the human genome.</title>
        <authorList>
            <consortium name="Chimpanzee sequencing and analysis consortium"/>
        </authorList>
    </citation>
    <scope>NUCLEOTIDE SEQUENCE [LARGE SCALE GENOMIC DNA]</scope>
</reference>
<evidence type="ECO:0000259" key="16">
    <source>
        <dbReference type="Pfam" id="PF00501"/>
    </source>
</evidence>
<dbReference type="Gene3D" id="3.30.300.30">
    <property type="match status" value="1"/>
</dbReference>
<keyword evidence="10" id="KW-0460">Magnesium</keyword>
<dbReference type="GO" id="GO:0046872">
    <property type="term" value="F:metal ion binding"/>
    <property type="evidence" value="ECO:0007669"/>
    <property type="project" value="UniProtKB-KW"/>
</dbReference>
<dbReference type="Proteomes" id="UP000002277">
    <property type="component" value="Chromosome 16"/>
</dbReference>
<evidence type="ECO:0000256" key="4">
    <source>
        <dbReference type="ARBA" id="ARBA00006432"/>
    </source>
</evidence>
<evidence type="ECO:0000256" key="5">
    <source>
        <dbReference type="ARBA" id="ARBA00022598"/>
    </source>
</evidence>
<dbReference type="PANTHER" id="PTHR43605:SF5">
    <property type="entry name" value="ACYL-COENZYME A SYNTHETASE ACSM1, MITOCHONDRIAL"/>
    <property type="match status" value="1"/>
</dbReference>
<dbReference type="Bgee" id="ENSPTRG00000050863">
    <property type="expression patterns" value="Expressed in testis and 7 other cell types or tissues"/>
</dbReference>
<dbReference type="GO" id="GO:0018858">
    <property type="term" value="F:benzoate-CoA ligase activity"/>
    <property type="evidence" value="ECO:0007669"/>
    <property type="project" value="Ensembl"/>
</dbReference>
<keyword evidence="11" id="KW-0809">Transit peptide</keyword>
<dbReference type="VGNC" id="VGNC:57803">
    <property type="gene designation" value="ACSM1"/>
</dbReference>
<dbReference type="Gene3D" id="3.40.50.12780">
    <property type="entry name" value="N-terminal domain of ligase-like"/>
    <property type="match status" value="1"/>
</dbReference>
<keyword evidence="8" id="KW-0276">Fatty acid metabolism</keyword>
<reference evidence="18" key="3">
    <citation type="submission" date="2025-09" db="UniProtKB">
        <authorList>
            <consortium name="Ensembl"/>
        </authorList>
    </citation>
    <scope>IDENTIFICATION</scope>
</reference>
<dbReference type="InterPro" id="IPR000873">
    <property type="entry name" value="AMP-dep_synth/lig_dom"/>
</dbReference>
<dbReference type="FunFam" id="3.30.300.30:FF:000005">
    <property type="entry name" value="Acyl-coenzyme A synthetase ACSM5, mitochondrial"/>
    <property type="match status" value="1"/>
</dbReference>
<dbReference type="InterPro" id="IPR020845">
    <property type="entry name" value="AMP-binding_CS"/>
</dbReference>
<evidence type="ECO:0000256" key="10">
    <source>
        <dbReference type="ARBA" id="ARBA00022842"/>
    </source>
</evidence>
<keyword evidence="5" id="KW-0436">Ligase</keyword>
<dbReference type="FunFam" id="3.40.50.12780:FF:000007">
    <property type="entry name" value="Acyl-coenzyme A synthetase ACSM2A, mitochondrial"/>
    <property type="match status" value="1"/>
</dbReference>
<dbReference type="EMBL" id="AACZ04055608">
    <property type="status" value="NOT_ANNOTATED_CDS"/>
    <property type="molecule type" value="Genomic_DNA"/>
</dbReference>
<keyword evidence="6" id="KW-0479">Metal-binding</keyword>
<dbReference type="InterPro" id="IPR025110">
    <property type="entry name" value="AMP-bd_C"/>
</dbReference>
<dbReference type="GO" id="GO:0006637">
    <property type="term" value="P:acyl-CoA metabolic process"/>
    <property type="evidence" value="ECO:0000318"/>
    <property type="project" value="GO_Central"/>
</dbReference>
<sequence length="501" mass="55968">EGKRGLNPAFWWVNGQGDEVKWSFREMGDLTRRVANVFTQTCGLQQGDHLALMLPRVPEWWLVAVGCMRTGIIFIPASILLKAKDILYRLQLSKAKGIVTIDALASEVDSIASQCPSLKTKLLVSDHSREGSASPEHTCIKSKTLDPMVIFFTSGTTGFPKMAKHSHGLALQPSFPGSRKLRSLKTSDVSWCLSDSGWIVATIWTLLEPWTAGCTVFIHHLPQFDTKVIIQTLLKYPINHFWGVSSIYRMILHQDFTSIRFPALEHCCTGREVVLPKDQEEWKRRMGLLLYENYGQSETGLICATYWGMKIKPGFMGKATPPYDVQVIDDKGSILPPNTEGNIGIRIKPVRPVSLFMCYEGDPEKTAEVECGDFYNTGDRGKMDEEGYICFLGRSDDIINASGYRIGPAEVESALVEHPAVAESAVVGSPDPIQREVVKAFIVLTPQFLSHDKDQLTKELQQHVKSVTAPYKYPRKVSEGRWKGSGDSITVDLRKKETGQM</sequence>
<accession>A0A2I3RSS1</accession>
<evidence type="ECO:0000256" key="6">
    <source>
        <dbReference type="ARBA" id="ARBA00022723"/>
    </source>
</evidence>
<evidence type="ECO:0000256" key="9">
    <source>
        <dbReference type="ARBA" id="ARBA00022840"/>
    </source>
</evidence>
<evidence type="ECO:0000313" key="19">
    <source>
        <dbReference type="Proteomes" id="UP000002277"/>
    </source>
</evidence>
<organism evidence="18 19">
    <name type="scientific">Pan troglodytes</name>
    <name type="common">Chimpanzee</name>
    <dbReference type="NCBI Taxonomy" id="9598"/>
    <lineage>
        <taxon>Eukaryota</taxon>
        <taxon>Metazoa</taxon>
        <taxon>Chordata</taxon>
        <taxon>Craniata</taxon>
        <taxon>Vertebrata</taxon>
        <taxon>Euteleostomi</taxon>
        <taxon>Mammalia</taxon>
        <taxon>Eutheria</taxon>
        <taxon>Euarchontoglires</taxon>
        <taxon>Primates</taxon>
        <taxon>Haplorrhini</taxon>
        <taxon>Catarrhini</taxon>
        <taxon>Hominidae</taxon>
        <taxon>Pan</taxon>
    </lineage>
</organism>
<dbReference type="InterPro" id="IPR051087">
    <property type="entry name" value="Mitochondrial_ACSM"/>
</dbReference>
<evidence type="ECO:0000313" key="18">
    <source>
        <dbReference type="Ensembl" id="ENSPTRP00000067365.1"/>
    </source>
</evidence>
<gene>
    <name evidence="18 20" type="primary">ACSM1</name>
</gene>
<feature type="domain" description="AMP-dependent synthetase/ligase" evidence="16">
    <location>
        <begin position="12"/>
        <end position="346"/>
    </location>
</feature>
<dbReference type="InParanoid" id="A0A2I3RSS1"/>
<comment type="catalytic activity">
    <reaction evidence="15">
        <text>a medium-chain fatty acid + ATP + CoA = a medium-chain fatty acyl-CoA + AMP + diphosphate</text>
        <dbReference type="Rhea" id="RHEA:48340"/>
        <dbReference type="ChEBI" id="CHEBI:30616"/>
        <dbReference type="ChEBI" id="CHEBI:33019"/>
        <dbReference type="ChEBI" id="CHEBI:57287"/>
        <dbReference type="ChEBI" id="CHEBI:59558"/>
        <dbReference type="ChEBI" id="CHEBI:90546"/>
        <dbReference type="ChEBI" id="CHEBI:456215"/>
        <dbReference type="EC" id="6.2.1.2"/>
    </reaction>
    <physiologicalReaction direction="left-to-right" evidence="15">
        <dbReference type="Rhea" id="RHEA:48341"/>
    </physiologicalReaction>
</comment>
<dbReference type="GO" id="GO:0005524">
    <property type="term" value="F:ATP binding"/>
    <property type="evidence" value="ECO:0007669"/>
    <property type="project" value="UniProtKB-KW"/>
</dbReference>
<evidence type="ECO:0000256" key="13">
    <source>
        <dbReference type="ARBA" id="ARBA00023128"/>
    </source>
</evidence>
<evidence type="ECO:0000256" key="7">
    <source>
        <dbReference type="ARBA" id="ARBA00022741"/>
    </source>
</evidence>
<protein>
    <recommendedName>
        <fullName evidence="14">medium-chain acyl-CoA ligase</fullName>
        <ecNumber evidence="14">6.2.1.2</ecNumber>
    </recommendedName>
</protein>
<dbReference type="Ensembl" id="ENSPTRT00000092262.1">
    <property type="protein sequence ID" value="ENSPTRP00000067365.1"/>
    <property type="gene ID" value="ENSPTRG00000050863.1"/>
</dbReference>
<keyword evidence="7" id="KW-0547">Nucleotide-binding</keyword>
<evidence type="ECO:0000256" key="3">
    <source>
        <dbReference type="ARBA" id="ARBA00004173"/>
    </source>
</evidence>
<dbReference type="Pfam" id="PF13193">
    <property type="entry name" value="AMP-binding_C"/>
    <property type="match status" value="1"/>
</dbReference>
<dbReference type="AlphaFoldDB" id="A0A2I3RSS1"/>
<comment type="similarity">
    <text evidence="4">Belongs to the ATP-dependent AMP-binding enzyme family.</text>
</comment>
<dbReference type="GO" id="GO:0005759">
    <property type="term" value="C:mitochondrial matrix"/>
    <property type="evidence" value="ECO:0000318"/>
    <property type="project" value="GO_Central"/>
</dbReference>
<keyword evidence="19" id="KW-1185">Reference proteome</keyword>
<feature type="domain" description="AMP-binding enzyme C-terminal" evidence="17">
    <location>
        <begin position="410"/>
        <end position="477"/>
    </location>
</feature>
<dbReference type="OMA" id="KTMDPMV"/>
<evidence type="ECO:0000256" key="2">
    <source>
        <dbReference type="ARBA" id="ARBA00001946"/>
    </source>
</evidence>
<dbReference type="GO" id="GO:0015645">
    <property type="term" value="F:fatty acid ligase activity"/>
    <property type="evidence" value="ECO:0000318"/>
    <property type="project" value="GO_Central"/>
</dbReference>
<evidence type="ECO:0000259" key="17">
    <source>
        <dbReference type="Pfam" id="PF13193"/>
    </source>
</evidence>
<dbReference type="SUPFAM" id="SSF56801">
    <property type="entry name" value="Acetyl-CoA synthetase-like"/>
    <property type="match status" value="1"/>
</dbReference>
<dbReference type="FunCoup" id="A0A2I3RSS1">
    <property type="interactions" value="77"/>
</dbReference>
<dbReference type="PROSITE" id="PS00455">
    <property type="entry name" value="AMP_BINDING"/>
    <property type="match status" value="1"/>
</dbReference>
<dbReference type="GO" id="GO:0006633">
    <property type="term" value="P:fatty acid biosynthetic process"/>
    <property type="evidence" value="ECO:0000318"/>
    <property type="project" value="GO_Central"/>
</dbReference>
<name>A0A2I3RSS1_PANTR</name>
<keyword evidence="13" id="KW-0496">Mitochondrion</keyword>
<keyword evidence="12" id="KW-0443">Lipid metabolism</keyword>
<evidence type="ECO:0000256" key="11">
    <source>
        <dbReference type="ARBA" id="ARBA00022946"/>
    </source>
</evidence>
<reference evidence="18" key="2">
    <citation type="submission" date="2025-08" db="UniProtKB">
        <authorList>
            <consortium name="Ensembl"/>
        </authorList>
    </citation>
    <scope>IDENTIFICATION</scope>
</reference>
<keyword evidence="9" id="KW-0067">ATP-binding</keyword>
<comment type="cofactor">
    <cofactor evidence="2">
        <name>Mg(2+)</name>
        <dbReference type="ChEBI" id="CHEBI:18420"/>
    </cofactor>
</comment>
<evidence type="ECO:0000313" key="20">
    <source>
        <dbReference type="VGNC" id="VGNC:57803"/>
    </source>
</evidence>
<dbReference type="GeneTree" id="ENSGT00940000161138"/>
<dbReference type="InterPro" id="IPR042099">
    <property type="entry name" value="ANL_N_sf"/>
</dbReference>
<dbReference type="InterPro" id="IPR045851">
    <property type="entry name" value="AMP-bd_C_sf"/>
</dbReference>
<evidence type="ECO:0000256" key="8">
    <source>
        <dbReference type="ARBA" id="ARBA00022832"/>
    </source>
</evidence>
<dbReference type="EMBL" id="AACZ04055609">
    <property type="status" value="NOT_ANNOTATED_CDS"/>
    <property type="molecule type" value="Genomic_DNA"/>
</dbReference>
<dbReference type="GO" id="GO:0004321">
    <property type="term" value="F:fatty-acyl-CoA synthase activity"/>
    <property type="evidence" value="ECO:0000318"/>
    <property type="project" value="GO_Central"/>
</dbReference>
<dbReference type="GO" id="GO:0102391">
    <property type="term" value="F:decanoate-CoA ligase activity"/>
    <property type="evidence" value="ECO:0007669"/>
    <property type="project" value="Ensembl"/>
</dbReference>